<evidence type="ECO:0000313" key="1">
    <source>
        <dbReference type="EMBL" id="MDV6237893.1"/>
    </source>
</evidence>
<proteinExistence type="predicted"/>
<sequence>MALEKPLITYRIENEGLVLGNAGKPCTNVAQFEKDNVLVTEEKLFFHHPASDRNVVKLLAFEKFNTMRTKQNNLTGVESATRRTFSFKGCVEEKDQSDRDAAEIAVKKQNEATQKSLDSTMAFGGFAKMGAMYLRVIKNAAGGTEQQ</sequence>
<feature type="non-terminal residue" evidence="1">
    <location>
        <position position="147"/>
    </location>
</feature>
<dbReference type="EMBL" id="NPEF02000048">
    <property type="protein sequence ID" value="MDV6237893.1"/>
    <property type="molecule type" value="Genomic_DNA"/>
</dbReference>
<keyword evidence="2" id="KW-1185">Reference proteome</keyword>
<organism evidence="1 2">
    <name type="scientific">Leptospira ellisii</name>
    <dbReference type="NCBI Taxonomy" id="2023197"/>
    <lineage>
        <taxon>Bacteria</taxon>
        <taxon>Pseudomonadati</taxon>
        <taxon>Spirochaetota</taxon>
        <taxon>Spirochaetia</taxon>
        <taxon>Leptospirales</taxon>
        <taxon>Leptospiraceae</taxon>
        <taxon>Leptospira</taxon>
    </lineage>
</organism>
<gene>
    <name evidence="1" type="ORF">CH379_019890</name>
</gene>
<dbReference type="Proteomes" id="UP000232122">
    <property type="component" value="Unassembled WGS sequence"/>
</dbReference>
<dbReference type="RefSeq" id="WP_317574054.1">
    <property type="nucleotide sequence ID" value="NZ_NPEF02000048.1"/>
</dbReference>
<evidence type="ECO:0000313" key="2">
    <source>
        <dbReference type="Proteomes" id="UP000232122"/>
    </source>
</evidence>
<reference evidence="1 2" key="1">
    <citation type="journal article" date="2018" name="Microb. Genom.">
        <title>Deciphering the unexplored Leptospira diversity from soils uncovers genomic evolution to virulence.</title>
        <authorList>
            <person name="Thibeaux R."/>
            <person name="Iraola G."/>
            <person name="Ferres I."/>
            <person name="Bierque E."/>
            <person name="Girault D."/>
            <person name="Soupe-Gilbert M.E."/>
            <person name="Picardeau M."/>
            <person name="Goarant C."/>
        </authorList>
    </citation>
    <scope>NUCLEOTIDE SEQUENCE [LARGE SCALE GENOMIC DNA]</scope>
    <source>
        <strain evidence="1 2">ATI7-C-A5</strain>
    </source>
</reference>
<name>A0AAE4TYA2_9LEPT</name>
<accession>A0AAE4TYA2</accession>
<protein>
    <submittedName>
        <fullName evidence="1">Uncharacterized protein</fullName>
    </submittedName>
</protein>
<comment type="caution">
    <text evidence="1">The sequence shown here is derived from an EMBL/GenBank/DDBJ whole genome shotgun (WGS) entry which is preliminary data.</text>
</comment>
<dbReference type="AlphaFoldDB" id="A0AAE4TYA2"/>